<reference evidence="3 4" key="1">
    <citation type="submission" date="2016-06" db="EMBL/GenBank/DDBJ databases">
        <authorList>
            <person name="Kjaerup R.B."/>
            <person name="Dalgaard T.S."/>
            <person name="Juul-Madsen H.R."/>
        </authorList>
    </citation>
    <scope>NUCLEOTIDE SEQUENCE [LARGE SCALE GENOMIC DNA]</scope>
    <source>
        <strain evidence="3 4">DSM 16361</strain>
    </source>
</reference>
<feature type="signal peptide" evidence="2">
    <location>
        <begin position="1"/>
        <end position="30"/>
    </location>
</feature>
<proteinExistence type="predicted"/>
<keyword evidence="4" id="KW-1185">Reference proteome</keyword>
<keyword evidence="2" id="KW-0732">Signal</keyword>
<protein>
    <recommendedName>
        <fullName evidence="5">Lipoprotein</fullName>
    </recommendedName>
</protein>
<evidence type="ECO:0000313" key="4">
    <source>
        <dbReference type="Proteomes" id="UP000214566"/>
    </source>
</evidence>
<dbReference type="AlphaFoldDB" id="A0A238D9Q8"/>
<accession>A0A238D9Q8</accession>
<sequence length="230" mass="23662">MHLRIGMKRLIGSLCTSLAVVLAGCGGGGAASTTLSCPTCTKAASASPSSSPTKPASSASAPIAAKAQPWPIPPAPQPVKGVLTGEALRLYVLNSARYMIAHPQLLDQTSTIAGITNAHGIRVDIYNWIQGLPMTAAQKAAMVQEAHATQDALLVDPTNAKALAAVDAEVGNAVNCLGDSLGSVFYDPGWTNAIDFMIANTPIRQKAYMAYNNAPSGPLGLPSGDTCKSY</sequence>
<dbReference type="Proteomes" id="UP000214566">
    <property type="component" value="Unassembled WGS sequence"/>
</dbReference>
<organism evidence="3 4">
    <name type="scientific">Thiomonas delicata</name>
    <name type="common">Thiomonas cuprina</name>
    <dbReference type="NCBI Taxonomy" id="364030"/>
    <lineage>
        <taxon>Bacteria</taxon>
        <taxon>Pseudomonadati</taxon>
        <taxon>Pseudomonadota</taxon>
        <taxon>Betaproteobacteria</taxon>
        <taxon>Burkholderiales</taxon>
        <taxon>Thiomonas</taxon>
    </lineage>
</organism>
<dbReference type="PROSITE" id="PS51257">
    <property type="entry name" value="PROKAR_LIPOPROTEIN"/>
    <property type="match status" value="1"/>
</dbReference>
<name>A0A238D9Q8_THIDL</name>
<dbReference type="EMBL" id="FLMQ01000058">
    <property type="protein sequence ID" value="SBP89989.1"/>
    <property type="molecule type" value="Genomic_DNA"/>
</dbReference>
<dbReference type="RefSeq" id="WP_141202456.1">
    <property type="nucleotide sequence ID" value="NZ_LT592171.1"/>
</dbReference>
<gene>
    <name evidence="3" type="ORF">THIARS_90139</name>
</gene>
<feature type="region of interest" description="Disordered" evidence="1">
    <location>
        <begin position="42"/>
        <end position="62"/>
    </location>
</feature>
<evidence type="ECO:0000256" key="1">
    <source>
        <dbReference type="SAM" id="MobiDB-lite"/>
    </source>
</evidence>
<evidence type="ECO:0000313" key="3">
    <source>
        <dbReference type="EMBL" id="SBP89989.1"/>
    </source>
</evidence>
<evidence type="ECO:0000256" key="2">
    <source>
        <dbReference type="SAM" id="SignalP"/>
    </source>
</evidence>
<evidence type="ECO:0008006" key="5">
    <source>
        <dbReference type="Google" id="ProtNLM"/>
    </source>
</evidence>
<feature type="chain" id="PRO_5012059563" description="Lipoprotein" evidence="2">
    <location>
        <begin position="31"/>
        <end position="230"/>
    </location>
</feature>